<dbReference type="EMBL" id="KN714679">
    <property type="protein sequence ID" value="KUI55332.1"/>
    <property type="molecule type" value="Genomic_DNA"/>
</dbReference>
<organism evidence="2 3">
    <name type="scientific">Cytospora mali</name>
    <name type="common">Apple Valsa canker fungus</name>
    <name type="synonym">Valsa mali</name>
    <dbReference type="NCBI Taxonomy" id="578113"/>
    <lineage>
        <taxon>Eukaryota</taxon>
        <taxon>Fungi</taxon>
        <taxon>Dikarya</taxon>
        <taxon>Ascomycota</taxon>
        <taxon>Pezizomycotina</taxon>
        <taxon>Sordariomycetes</taxon>
        <taxon>Sordariomycetidae</taxon>
        <taxon>Diaporthales</taxon>
        <taxon>Cytosporaceae</taxon>
        <taxon>Cytospora</taxon>
    </lineage>
</organism>
<dbReference type="SUPFAM" id="SSF51735">
    <property type="entry name" value="NAD(P)-binding Rossmann-fold domains"/>
    <property type="match status" value="1"/>
</dbReference>
<dbReference type="Pfam" id="PF13460">
    <property type="entry name" value="NAD_binding_10"/>
    <property type="match status" value="1"/>
</dbReference>
<evidence type="ECO:0000313" key="2">
    <source>
        <dbReference type="EMBL" id="KUI55332.1"/>
    </source>
</evidence>
<proteinExistence type="predicted"/>
<dbReference type="STRING" id="694573.A0A194UUE9"/>
<protein>
    <submittedName>
        <fullName evidence="2">Protein fmp52-1, mitochondrial</fullName>
    </submittedName>
</protein>
<evidence type="ECO:0000259" key="1">
    <source>
        <dbReference type="Pfam" id="PF13460"/>
    </source>
</evidence>
<evidence type="ECO:0000313" key="3">
    <source>
        <dbReference type="Proteomes" id="UP000078576"/>
    </source>
</evidence>
<accession>A0A194UUE9</accession>
<dbReference type="InterPro" id="IPR016040">
    <property type="entry name" value="NAD(P)-bd_dom"/>
</dbReference>
<dbReference type="OrthoDB" id="3535423at2759"/>
<dbReference type="Proteomes" id="UP000078576">
    <property type="component" value="Unassembled WGS sequence"/>
</dbReference>
<sequence>MKVAIGGSTGFVGTELVRQALAHPAITAVVGLSRRDTPVPPGSEANATKLTSVVCNDFETYSQDVKKELHGTDACIWTIAVTPSKQNTLPFDDVCRISRDYAVTAIKALASGPREHGQPFRFIYVSGIGARRDRAEAESDKFLVERGLVEYCLMRGDAESQILTFADKSSGEVEASVARPGLIHGPGKERRTIAGVPYIELHELAAALLDQVMNGVGKDTMMHDDLVQLGQKAHPSEQ</sequence>
<reference evidence="3" key="1">
    <citation type="submission" date="2014-12" db="EMBL/GenBank/DDBJ databases">
        <title>Genome Sequence of Valsa Canker Pathogens Uncovers a Specific Adaption of Colonization on Woody Bark.</title>
        <authorList>
            <person name="Yin Z."/>
            <person name="Liu H."/>
            <person name="Gao X."/>
            <person name="Li Z."/>
            <person name="Song N."/>
            <person name="Ke X."/>
            <person name="Dai Q."/>
            <person name="Wu Y."/>
            <person name="Sun Y."/>
            <person name="Xu J.-R."/>
            <person name="Kang Z.K."/>
            <person name="Wang L."/>
            <person name="Huang L."/>
        </authorList>
    </citation>
    <scope>NUCLEOTIDE SEQUENCE [LARGE SCALE GENOMIC DNA]</scope>
    <source>
        <strain evidence="3">SXYL134</strain>
    </source>
</reference>
<feature type="domain" description="NAD(P)-binding" evidence="1">
    <location>
        <begin position="7"/>
        <end position="137"/>
    </location>
</feature>
<dbReference type="InterPro" id="IPR036291">
    <property type="entry name" value="NAD(P)-bd_dom_sf"/>
</dbReference>
<gene>
    <name evidence="2" type="ORF">VP1G_02679</name>
</gene>
<name>A0A194UUE9_CYTMA</name>
<dbReference type="PANTHER" id="PTHR14097:SF9">
    <property type="entry name" value="EPIMERASE, PUTATIVE (AFU_ORTHOLOGUE AFUA_8G07320)-RELATED"/>
    <property type="match status" value="1"/>
</dbReference>
<dbReference type="Gene3D" id="3.40.50.720">
    <property type="entry name" value="NAD(P)-binding Rossmann-like Domain"/>
    <property type="match status" value="1"/>
</dbReference>
<dbReference type="PANTHER" id="PTHR14097">
    <property type="entry name" value="OXIDOREDUCTASE HTATIP2"/>
    <property type="match status" value="1"/>
</dbReference>
<keyword evidence="3" id="KW-1185">Reference proteome</keyword>
<dbReference type="AlphaFoldDB" id="A0A194UUE9"/>